<feature type="domain" description="Thioesterase" evidence="24">
    <location>
        <begin position="51"/>
        <end position="126"/>
    </location>
</feature>
<accession>A0A1C6IUK0</accession>
<comment type="catalytic activity">
    <reaction evidence="14">
        <text>(9Z)-octadecenoyl-CoA + H2O = (9Z)-octadecenoate + CoA + H(+)</text>
        <dbReference type="Rhea" id="RHEA:40139"/>
        <dbReference type="ChEBI" id="CHEBI:15377"/>
        <dbReference type="ChEBI" id="CHEBI:15378"/>
        <dbReference type="ChEBI" id="CHEBI:30823"/>
        <dbReference type="ChEBI" id="CHEBI:57287"/>
        <dbReference type="ChEBI" id="CHEBI:57387"/>
    </reaction>
    <physiologicalReaction direction="left-to-right" evidence="14">
        <dbReference type="Rhea" id="RHEA:40140"/>
    </physiologicalReaction>
</comment>
<evidence type="ECO:0000256" key="6">
    <source>
        <dbReference type="ARBA" id="ARBA00022703"/>
    </source>
</evidence>
<dbReference type="GO" id="GO:0006631">
    <property type="term" value="P:fatty acid metabolic process"/>
    <property type="evidence" value="ECO:0007669"/>
    <property type="project" value="UniProtKB-KW"/>
</dbReference>
<evidence type="ECO:0000256" key="2">
    <source>
        <dbReference type="ARBA" id="ARBA00004496"/>
    </source>
</evidence>
<dbReference type="GO" id="GO:0016787">
    <property type="term" value="F:hydrolase activity"/>
    <property type="evidence" value="ECO:0007669"/>
    <property type="project" value="UniProtKB-KW"/>
</dbReference>
<dbReference type="Pfam" id="PF03061">
    <property type="entry name" value="4HBT"/>
    <property type="match status" value="1"/>
</dbReference>
<keyword evidence="7" id="KW-0378">Hydrolase</keyword>
<keyword evidence="8" id="KW-0276">Fatty acid metabolism</keyword>
<evidence type="ECO:0000259" key="24">
    <source>
        <dbReference type="Pfam" id="PF03061"/>
    </source>
</evidence>
<dbReference type="InterPro" id="IPR029069">
    <property type="entry name" value="HotDog_dom_sf"/>
</dbReference>
<comment type="catalytic activity">
    <reaction evidence="20">
        <text>hexadecanoyl-CoA + H2O = hexadecanoate + CoA + H(+)</text>
        <dbReference type="Rhea" id="RHEA:16645"/>
        <dbReference type="ChEBI" id="CHEBI:7896"/>
        <dbReference type="ChEBI" id="CHEBI:15377"/>
        <dbReference type="ChEBI" id="CHEBI:15378"/>
        <dbReference type="ChEBI" id="CHEBI:57287"/>
        <dbReference type="ChEBI" id="CHEBI:57379"/>
        <dbReference type="EC" id="3.1.2.2"/>
    </reaction>
    <physiologicalReaction direction="left-to-right" evidence="20">
        <dbReference type="Rhea" id="RHEA:16646"/>
    </physiologicalReaction>
</comment>
<dbReference type="EC" id="3.1.2.2" evidence="16"/>
<evidence type="ECO:0000256" key="8">
    <source>
        <dbReference type="ARBA" id="ARBA00022832"/>
    </source>
</evidence>
<evidence type="ECO:0000256" key="10">
    <source>
        <dbReference type="ARBA" id="ARBA00023098"/>
    </source>
</evidence>
<evidence type="ECO:0000256" key="19">
    <source>
        <dbReference type="ARBA" id="ARBA00047588"/>
    </source>
</evidence>
<evidence type="ECO:0000313" key="25">
    <source>
        <dbReference type="EMBL" id="SCJ73015.1"/>
    </source>
</evidence>
<dbReference type="Gene3D" id="3.10.129.10">
    <property type="entry name" value="Hotdog Thioesterase"/>
    <property type="match status" value="1"/>
</dbReference>
<evidence type="ECO:0000256" key="9">
    <source>
        <dbReference type="ARBA" id="ARBA00022946"/>
    </source>
</evidence>
<dbReference type="PANTHER" id="PTHR12418:SF19">
    <property type="entry name" value="ACYL-COENZYME A THIOESTERASE THEM4"/>
    <property type="match status" value="1"/>
</dbReference>
<evidence type="ECO:0000256" key="18">
    <source>
        <dbReference type="ARBA" id="ARBA00043210"/>
    </source>
</evidence>
<evidence type="ECO:0000256" key="12">
    <source>
        <dbReference type="ARBA" id="ARBA00023273"/>
    </source>
</evidence>
<evidence type="ECO:0000256" key="5">
    <source>
        <dbReference type="ARBA" id="ARBA00022490"/>
    </source>
</evidence>
<comment type="subcellular location">
    <subcellularLocation>
        <location evidence="3">Cell projection</location>
        <location evidence="3">Ruffle membrane</location>
    </subcellularLocation>
    <subcellularLocation>
        <location evidence="2">Cytoplasm</location>
    </subcellularLocation>
    <subcellularLocation>
        <location evidence="1">Membrane</location>
        <topology evidence="1">Peripheral membrane protein</topology>
    </subcellularLocation>
</comment>
<evidence type="ECO:0000256" key="3">
    <source>
        <dbReference type="ARBA" id="ARBA00004632"/>
    </source>
</evidence>
<dbReference type="InterPro" id="IPR006683">
    <property type="entry name" value="Thioestr_dom"/>
</dbReference>
<evidence type="ECO:0000256" key="4">
    <source>
        <dbReference type="ARBA" id="ARBA00022475"/>
    </source>
</evidence>
<comment type="similarity">
    <text evidence="15">Belongs to the THEM4/THEM5 thioesterase family.</text>
</comment>
<evidence type="ECO:0000256" key="14">
    <source>
        <dbReference type="ARBA" id="ARBA00037002"/>
    </source>
</evidence>
<dbReference type="GO" id="GO:0005737">
    <property type="term" value="C:cytoplasm"/>
    <property type="evidence" value="ECO:0007669"/>
    <property type="project" value="UniProtKB-SubCell"/>
</dbReference>
<keyword evidence="11" id="KW-0472">Membrane</keyword>
<keyword evidence="12" id="KW-0966">Cell projection</keyword>
<dbReference type="SUPFAM" id="SSF54637">
    <property type="entry name" value="Thioesterase/thiol ester dehydrase-isomerase"/>
    <property type="match status" value="1"/>
</dbReference>
<comment type="catalytic activity">
    <reaction evidence="21">
        <text>decanoyl-CoA + H2O = decanoate + CoA + H(+)</text>
        <dbReference type="Rhea" id="RHEA:40059"/>
        <dbReference type="ChEBI" id="CHEBI:15377"/>
        <dbReference type="ChEBI" id="CHEBI:15378"/>
        <dbReference type="ChEBI" id="CHEBI:27689"/>
        <dbReference type="ChEBI" id="CHEBI:57287"/>
        <dbReference type="ChEBI" id="CHEBI:61430"/>
    </reaction>
    <physiologicalReaction direction="left-to-right" evidence="21">
        <dbReference type="Rhea" id="RHEA:40060"/>
    </physiologicalReaction>
</comment>
<evidence type="ECO:0000256" key="15">
    <source>
        <dbReference type="ARBA" id="ARBA00038456"/>
    </source>
</evidence>
<evidence type="ECO:0000256" key="16">
    <source>
        <dbReference type="ARBA" id="ARBA00038848"/>
    </source>
</evidence>
<gene>
    <name evidence="25" type="ORF">SAMEA3545359_01669</name>
</gene>
<keyword evidence="9" id="KW-0809">Transit peptide</keyword>
<evidence type="ECO:0000256" key="22">
    <source>
        <dbReference type="ARBA" id="ARBA00048074"/>
    </source>
</evidence>
<name>A0A1C6IUK0_9FIRM</name>
<evidence type="ECO:0000256" key="20">
    <source>
        <dbReference type="ARBA" id="ARBA00047734"/>
    </source>
</evidence>
<dbReference type="InterPro" id="IPR052365">
    <property type="entry name" value="THEM4/THEM5_acyl-CoA_thioest"/>
</dbReference>
<comment type="catalytic activity">
    <reaction evidence="23">
        <text>tetradecanoyl-CoA + H2O = tetradecanoate + CoA + H(+)</text>
        <dbReference type="Rhea" id="RHEA:40119"/>
        <dbReference type="ChEBI" id="CHEBI:15377"/>
        <dbReference type="ChEBI" id="CHEBI:15378"/>
        <dbReference type="ChEBI" id="CHEBI:30807"/>
        <dbReference type="ChEBI" id="CHEBI:57287"/>
        <dbReference type="ChEBI" id="CHEBI:57385"/>
    </reaction>
    <physiologicalReaction direction="left-to-right" evidence="23">
        <dbReference type="Rhea" id="RHEA:40120"/>
    </physiologicalReaction>
</comment>
<sequence length="161" mass="18342">MRVREKQANSRMCVICGMDNPLGVQAPFYVMEDDSVMTRFCYRPEHQSYPGRVHGGMITAMLDELGFRAYWVVEPEVLAVTMTLQTKYRKPVPYGVPLLGQGSIEMANSRFVKSHAEIRDLDGEVLAEAEMKYIKLPSAAVTDADFHEEMCYPLIDDVWEL</sequence>
<keyword evidence="5" id="KW-0963">Cytoplasm</keyword>
<proteinExistence type="inferred from homology"/>
<dbReference type="AlphaFoldDB" id="A0A1C6IUK0"/>
<evidence type="ECO:0000256" key="11">
    <source>
        <dbReference type="ARBA" id="ARBA00023136"/>
    </source>
</evidence>
<protein>
    <recommendedName>
        <fullName evidence="17">Acyl-coenzyme A thioesterase THEM4</fullName>
        <ecNumber evidence="16">3.1.2.2</ecNumber>
    </recommendedName>
    <alternativeName>
        <fullName evidence="18">Thioesterase superfamily member 4</fullName>
    </alternativeName>
</protein>
<comment type="catalytic activity">
    <reaction evidence="19">
        <text>octanoyl-CoA + H2O = octanoate + CoA + H(+)</text>
        <dbReference type="Rhea" id="RHEA:30143"/>
        <dbReference type="ChEBI" id="CHEBI:15377"/>
        <dbReference type="ChEBI" id="CHEBI:15378"/>
        <dbReference type="ChEBI" id="CHEBI:25646"/>
        <dbReference type="ChEBI" id="CHEBI:57287"/>
        <dbReference type="ChEBI" id="CHEBI:57386"/>
    </reaction>
    <physiologicalReaction direction="left-to-right" evidence="19">
        <dbReference type="Rhea" id="RHEA:30144"/>
    </physiologicalReaction>
</comment>
<organism evidence="25">
    <name type="scientific">uncultured Anaerotruncus sp</name>
    <dbReference type="NCBI Taxonomy" id="905011"/>
    <lineage>
        <taxon>Bacteria</taxon>
        <taxon>Bacillati</taxon>
        <taxon>Bacillota</taxon>
        <taxon>Clostridia</taxon>
        <taxon>Eubacteriales</taxon>
        <taxon>Oscillospiraceae</taxon>
        <taxon>Anaerotruncus</taxon>
        <taxon>environmental samples</taxon>
    </lineage>
</organism>
<dbReference type="GO" id="GO:0016020">
    <property type="term" value="C:membrane"/>
    <property type="evidence" value="ECO:0007669"/>
    <property type="project" value="UniProtKB-SubCell"/>
</dbReference>
<reference evidence="25" key="1">
    <citation type="submission" date="2015-09" db="EMBL/GenBank/DDBJ databases">
        <authorList>
            <consortium name="Pathogen Informatics"/>
        </authorList>
    </citation>
    <scope>NUCLEOTIDE SEQUENCE</scope>
    <source>
        <strain evidence="25">2789STDY5834896</strain>
    </source>
</reference>
<dbReference type="CDD" id="cd03443">
    <property type="entry name" value="PaaI_thioesterase"/>
    <property type="match status" value="1"/>
</dbReference>
<evidence type="ECO:0000256" key="21">
    <source>
        <dbReference type="ARBA" id="ARBA00047969"/>
    </source>
</evidence>
<evidence type="ECO:0000256" key="23">
    <source>
        <dbReference type="ARBA" id="ARBA00048180"/>
    </source>
</evidence>
<evidence type="ECO:0000256" key="17">
    <source>
        <dbReference type="ARBA" id="ARBA00040123"/>
    </source>
</evidence>
<keyword evidence="10" id="KW-0443">Lipid metabolism</keyword>
<evidence type="ECO:0000256" key="1">
    <source>
        <dbReference type="ARBA" id="ARBA00004170"/>
    </source>
</evidence>
<keyword evidence="6" id="KW-0053">Apoptosis</keyword>
<comment type="catalytic activity">
    <reaction evidence="22">
        <text>dodecanoyl-CoA + H2O = dodecanoate + CoA + H(+)</text>
        <dbReference type="Rhea" id="RHEA:30135"/>
        <dbReference type="ChEBI" id="CHEBI:15377"/>
        <dbReference type="ChEBI" id="CHEBI:15378"/>
        <dbReference type="ChEBI" id="CHEBI:18262"/>
        <dbReference type="ChEBI" id="CHEBI:57287"/>
        <dbReference type="ChEBI" id="CHEBI:57375"/>
    </reaction>
    <physiologicalReaction direction="left-to-right" evidence="22">
        <dbReference type="Rhea" id="RHEA:30136"/>
    </physiologicalReaction>
</comment>
<comment type="catalytic activity">
    <reaction evidence="13">
        <text>(5Z,8Z,11Z,14Z)-eicosatetraenoyl-CoA + H2O = (5Z,8Z,11Z,14Z)-eicosatetraenoate + CoA + H(+)</text>
        <dbReference type="Rhea" id="RHEA:40151"/>
        <dbReference type="ChEBI" id="CHEBI:15377"/>
        <dbReference type="ChEBI" id="CHEBI:15378"/>
        <dbReference type="ChEBI" id="CHEBI:32395"/>
        <dbReference type="ChEBI" id="CHEBI:57287"/>
        <dbReference type="ChEBI" id="CHEBI:57368"/>
    </reaction>
    <physiologicalReaction direction="left-to-right" evidence="13">
        <dbReference type="Rhea" id="RHEA:40152"/>
    </physiologicalReaction>
</comment>
<evidence type="ECO:0000256" key="7">
    <source>
        <dbReference type="ARBA" id="ARBA00022801"/>
    </source>
</evidence>
<evidence type="ECO:0000256" key="13">
    <source>
        <dbReference type="ARBA" id="ARBA00035852"/>
    </source>
</evidence>
<keyword evidence="4" id="KW-1003">Cell membrane</keyword>
<dbReference type="EMBL" id="FMHG01000001">
    <property type="protein sequence ID" value="SCJ73015.1"/>
    <property type="molecule type" value="Genomic_DNA"/>
</dbReference>
<dbReference type="PANTHER" id="PTHR12418">
    <property type="entry name" value="ACYL-COENZYME A THIOESTERASE THEM4"/>
    <property type="match status" value="1"/>
</dbReference>